<organism evidence="2 3">
    <name type="scientific">Pedobacter psychrophilus</name>
    <dbReference type="NCBI Taxonomy" id="1826909"/>
    <lineage>
        <taxon>Bacteria</taxon>
        <taxon>Pseudomonadati</taxon>
        <taxon>Bacteroidota</taxon>
        <taxon>Sphingobacteriia</taxon>
        <taxon>Sphingobacteriales</taxon>
        <taxon>Sphingobacteriaceae</taxon>
        <taxon>Pedobacter</taxon>
    </lineage>
</organism>
<dbReference type="NCBIfam" id="TIGR04183">
    <property type="entry name" value="Por_Secre_tail"/>
    <property type="match status" value="1"/>
</dbReference>
<dbReference type="InterPro" id="IPR013783">
    <property type="entry name" value="Ig-like_fold"/>
</dbReference>
<evidence type="ECO:0000313" key="2">
    <source>
        <dbReference type="EMBL" id="OAQ38323.1"/>
    </source>
</evidence>
<dbReference type="SUPFAM" id="SSF49863">
    <property type="entry name" value="Hyaluronate lyase-like, C-terminal domain"/>
    <property type="match status" value="1"/>
</dbReference>
<evidence type="ECO:0000313" key="3">
    <source>
        <dbReference type="Proteomes" id="UP000078459"/>
    </source>
</evidence>
<reference evidence="2 3" key="1">
    <citation type="submission" date="2016-04" db="EMBL/GenBank/DDBJ databases">
        <authorList>
            <person name="Evans L.H."/>
            <person name="Alamgir A."/>
            <person name="Owens N."/>
            <person name="Weber N.D."/>
            <person name="Virtaneva K."/>
            <person name="Barbian K."/>
            <person name="Babar A."/>
            <person name="Rosenke K."/>
        </authorList>
    </citation>
    <scope>NUCLEOTIDE SEQUENCE [LARGE SCALE GENOMIC DNA]</scope>
    <source>
        <strain evidence="2 3">CCM 8644</strain>
    </source>
</reference>
<sequence length="355" mass="38938">MVHGNQPTTAAPAKYEYVVAPNIAAANMQTLAQTLASGSVYTVLNQTSEFHAIKYIPDNSTSYVAFSKAPIAVNLGLVESVSGQAMFNVKEYGTDMVLVTLNNPDLNMVIDANKNFISTNPHIIKLGLTGNYTVVSNPNSSSVNQQGNLLTVGFTVKDGLPSTILLQKNTVTPIKLVSFDGALQNAAVQLNWSSAEEKNVNKFVLYRSADGINFNQITEVAAKGNSSELIRYNYTDKDFDTFASTVYYKLKSIDMDGSISSEKIIAIKLPAQQSKISFYPNPVSSYMTISLEAEDQFNGEVKVYNLSGKLEFSKKVDLKQGFNNIPIFLQNLNTGEYIIQLKTDKINATQKFIKL</sequence>
<comment type="caution">
    <text evidence="2">The sequence shown here is derived from an EMBL/GenBank/DDBJ whole genome shotgun (WGS) entry which is preliminary data.</text>
</comment>
<proteinExistence type="predicted"/>
<dbReference type="AlphaFoldDB" id="A0A179DCY0"/>
<accession>A0A179DCY0</accession>
<evidence type="ECO:0000259" key="1">
    <source>
        <dbReference type="Pfam" id="PF18962"/>
    </source>
</evidence>
<dbReference type="STRING" id="1826909.A5893_16175"/>
<name>A0A179DCY0_9SPHI</name>
<protein>
    <recommendedName>
        <fullName evidence="1">Secretion system C-terminal sorting domain-containing protein</fullName>
    </recommendedName>
</protein>
<dbReference type="InterPro" id="IPR026444">
    <property type="entry name" value="Secre_tail"/>
</dbReference>
<dbReference type="Gene3D" id="2.60.220.10">
    <property type="entry name" value="Polysaccharide lyase family 8-like, C-terminal"/>
    <property type="match status" value="1"/>
</dbReference>
<gene>
    <name evidence="2" type="ORF">A5893_16175</name>
</gene>
<dbReference type="OrthoDB" id="975384at2"/>
<dbReference type="Proteomes" id="UP000078459">
    <property type="component" value="Unassembled WGS sequence"/>
</dbReference>
<dbReference type="EMBL" id="LWHJ01000031">
    <property type="protein sequence ID" value="OAQ38323.1"/>
    <property type="molecule type" value="Genomic_DNA"/>
</dbReference>
<dbReference type="Gene3D" id="2.60.40.10">
    <property type="entry name" value="Immunoglobulins"/>
    <property type="match status" value="1"/>
</dbReference>
<dbReference type="Pfam" id="PF18962">
    <property type="entry name" value="Por_Secre_tail"/>
    <property type="match status" value="1"/>
</dbReference>
<dbReference type="InterPro" id="IPR011071">
    <property type="entry name" value="Lyase_8-like_C"/>
</dbReference>
<dbReference type="GO" id="GO:0003824">
    <property type="term" value="F:catalytic activity"/>
    <property type="evidence" value="ECO:0007669"/>
    <property type="project" value="UniProtKB-ARBA"/>
</dbReference>
<dbReference type="RefSeq" id="WP_068823718.1">
    <property type="nucleotide sequence ID" value="NZ_LWHJ01000031.1"/>
</dbReference>
<feature type="domain" description="Secretion system C-terminal sorting" evidence="1">
    <location>
        <begin position="279"/>
        <end position="353"/>
    </location>
</feature>
<keyword evidence="3" id="KW-1185">Reference proteome</keyword>
<reference evidence="2 3" key="2">
    <citation type="submission" date="2016-06" db="EMBL/GenBank/DDBJ databases">
        <title>Pedobacter psychrophilus sp. nov., isolated from Antarctic fragmentary rock.</title>
        <authorList>
            <person name="Svec P."/>
        </authorList>
    </citation>
    <scope>NUCLEOTIDE SEQUENCE [LARGE SCALE GENOMIC DNA]</scope>
    <source>
        <strain evidence="2 3">CCM 8644</strain>
    </source>
</reference>
<dbReference type="GO" id="GO:0005975">
    <property type="term" value="P:carbohydrate metabolic process"/>
    <property type="evidence" value="ECO:0007669"/>
    <property type="project" value="InterPro"/>
</dbReference>